<name>A0A3L7J321_9HYPH</name>
<evidence type="ECO:0000313" key="3">
    <source>
        <dbReference type="EMBL" id="RLQ84849.1"/>
    </source>
</evidence>
<dbReference type="NCBIfam" id="NF033580">
    <property type="entry name" value="transpos_IS5_3"/>
    <property type="match status" value="1"/>
</dbReference>
<dbReference type="Proteomes" id="UP000281094">
    <property type="component" value="Unassembled WGS sequence"/>
</dbReference>
<keyword evidence="4" id="KW-1185">Reference proteome</keyword>
<sequence>MVLVRGLMTDEEWAFFELFVVVTGGKRGRPPSDHRRVLDGIFWIARTGAPWRDLHDYFGPWTRVYRQFRRWTLTGVWELMLEALAESGAVPDSLQMVDSTIVHAHHQAAGAKRETQKQGFGRSKGGFTTKIHLRTNAGGLPIAAEITGGEVSDYKGYDVVMNAAAPAPCVLLADKGYDSDHIRESLEAAGAVPIIPARRNRKNPVQIDDFVYALRNRIERCFNKLRCSRRLATRYDKTADSYLGFIHLASLRLWFLHFVNST</sequence>
<accession>A0A3L7J321</accession>
<evidence type="ECO:0000313" key="4">
    <source>
        <dbReference type="Proteomes" id="UP000281094"/>
    </source>
</evidence>
<dbReference type="Pfam" id="PF13340">
    <property type="entry name" value="DUF4096"/>
    <property type="match status" value="1"/>
</dbReference>
<dbReference type="InterPro" id="IPR002559">
    <property type="entry name" value="Transposase_11"/>
</dbReference>
<reference evidence="3 4" key="1">
    <citation type="submission" date="2018-10" db="EMBL/GenBank/DDBJ databases">
        <title>Notoacmeibacter sp. M2BS9Y-3-1, whole genome shotgun sequence.</title>
        <authorList>
            <person name="Tuo L."/>
        </authorList>
    </citation>
    <scope>NUCLEOTIDE SEQUENCE [LARGE SCALE GENOMIC DNA]</scope>
    <source>
        <strain evidence="3 4">M2BS9Y-3-1</strain>
    </source>
</reference>
<dbReference type="GO" id="GO:0004803">
    <property type="term" value="F:transposase activity"/>
    <property type="evidence" value="ECO:0007669"/>
    <property type="project" value="InterPro"/>
</dbReference>
<dbReference type="AlphaFoldDB" id="A0A3L7J321"/>
<dbReference type="InterPro" id="IPR012337">
    <property type="entry name" value="RNaseH-like_sf"/>
</dbReference>
<dbReference type="PANTHER" id="PTHR30007:SF1">
    <property type="entry name" value="BLR1914 PROTEIN"/>
    <property type="match status" value="1"/>
</dbReference>
<proteinExistence type="predicted"/>
<protein>
    <submittedName>
        <fullName evidence="3">IS5 family transposase</fullName>
    </submittedName>
</protein>
<evidence type="ECO:0000259" key="2">
    <source>
        <dbReference type="Pfam" id="PF13340"/>
    </source>
</evidence>
<dbReference type="EMBL" id="RCWN01000004">
    <property type="protein sequence ID" value="RLQ84849.1"/>
    <property type="molecule type" value="Genomic_DNA"/>
</dbReference>
<dbReference type="SUPFAM" id="SSF53098">
    <property type="entry name" value="Ribonuclease H-like"/>
    <property type="match status" value="1"/>
</dbReference>
<dbReference type="Pfam" id="PF01609">
    <property type="entry name" value="DDE_Tnp_1"/>
    <property type="match status" value="1"/>
</dbReference>
<comment type="caution">
    <text evidence="3">The sequence shown here is derived from an EMBL/GenBank/DDBJ whole genome shotgun (WGS) entry which is preliminary data.</text>
</comment>
<dbReference type="GO" id="GO:0003677">
    <property type="term" value="F:DNA binding"/>
    <property type="evidence" value="ECO:0007669"/>
    <property type="project" value="InterPro"/>
</dbReference>
<gene>
    <name evidence="3" type="ORF">D8780_15605</name>
</gene>
<feature type="domain" description="Insertion element IS402-like" evidence="2">
    <location>
        <begin position="8"/>
        <end position="79"/>
    </location>
</feature>
<organism evidence="3 4">
    <name type="scientific">Notoacmeibacter ruber</name>
    <dbReference type="NCBI Taxonomy" id="2670375"/>
    <lineage>
        <taxon>Bacteria</taxon>
        <taxon>Pseudomonadati</taxon>
        <taxon>Pseudomonadota</taxon>
        <taxon>Alphaproteobacteria</taxon>
        <taxon>Hyphomicrobiales</taxon>
        <taxon>Notoacmeibacteraceae</taxon>
        <taxon>Notoacmeibacter</taxon>
    </lineage>
</organism>
<dbReference type="InterPro" id="IPR025161">
    <property type="entry name" value="IS402-like_dom"/>
</dbReference>
<dbReference type="GO" id="GO:0006313">
    <property type="term" value="P:DNA transposition"/>
    <property type="evidence" value="ECO:0007669"/>
    <property type="project" value="InterPro"/>
</dbReference>
<evidence type="ECO:0000259" key="1">
    <source>
        <dbReference type="Pfam" id="PF01609"/>
    </source>
</evidence>
<dbReference type="PANTHER" id="PTHR30007">
    <property type="entry name" value="PHP DOMAIN PROTEIN"/>
    <property type="match status" value="1"/>
</dbReference>
<feature type="domain" description="Transposase IS4-like" evidence="1">
    <location>
        <begin position="93"/>
        <end position="235"/>
    </location>
</feature>